<dbReference type="EMBL" id="JBHTKR010000003">
    <property type="protein sequence ID" value="MFD1194420.1"/>
    <property type="molecule type" value="Genomic_DNA"/>
</dbReference>
<keyword evidence="2" id="KW-1185">Reference proteome</keyword>
<evidence type="ECO:0000313" key="1">
    <source>
        <dbReference type="EMBL" id="MFD1194420.1"/>
    </source>
</evidence>
<sequence length="59" mass="6747">MSPQNRHHPLFERPHAPVDTGRDHMIALDLLQGLSLPDACNIETWLDRIEYTNGRGSRP</sequence>
<protein>
    <submittedName>
        <fullName evidence="1">Uncharacterized protein</fullName>
    </submittedName>
</protein>
<gene>
    <name evidence="1" type="ORF">ACFQ3C_07040</name>
</gene>
<name>A0ABW3TFB7_9RHOB</name>
<reference evidence="2" key="1">
    <citation type="journal article" date="2019" name="Int. J. Syst. Evol. Microbiol.">
        <title>The Global Catalogue of Microorganisms (GCM) 10K type strain sequencing project: providing services to taxonomists for standard genome sequencing and annotation.</title>
        <authorList>
            <consortium name="The Broad Institute Genomics Platform"/>
            <consortium name="The Broad Institute Genome Sequencing Center for Infectious Disease"/>
            <person name="Wu L."/>
            <person name="Ma J."/>
        </authorList>
    </citation>
    <scope>NUCLEOTIDE SEQUENCE [LARGE SCALE GENOMIC DNA]</scope>
    <source>
        <strain evidence="2">CCUG 55328</strain>
    </source>
</reference>
<dbReference type="Proteomes" id="UP001597151">
    <property type="component" value="Unassembled WGS sequence"/>
</dbReference>
<organism evidence="1 2">
    <name type="scientific">Seohaeicola saemankumensis</name>
    <dbReference type="NCBI Taxonomy" id="481181"/>
    <lineage>
        <taxon>Bacteria</taxon>
        <taxon>Pseudomonadati</taxon>
        <taxon>Pseudomonadota</taxon>
        <taxon>Alphaproteobacteria</taxon>
        <taxon>Rhodobacterales</taxon>
        <taxon>Roseobacteraceae</taxon>
        <taxon>Seohaeicola</taxon>
    </lineage>
</organism>
<evidence type="ECO:0000313" key="2">
    <source>
        <dbReference type="Proteomes" id="UP001597151"/>
    </source>
</evidence>
<comment type="caution">
    <text evidence="1">The sequence shown here is derived from an EMBL/GenBank/DDBJ whole genome shotgun (WGS) entry which is preliminary data.</text>
</comment>
<accession>A0ABW3TFB7</accession>
<dbReference type="RefSeq" id="WP_380789879.1">
    <property type="nucleotide sequence ID" value="NZ_JBHTKR010000003.1"/>
</dbReference>
<proteinExistence type="predicted"/>